<evidence type="ECO:0000256" key="3">
    <source>
        <dbReference type="ARBA" id="ARBA00022801"/>
    </source>
</evidence>
<dbReference type="PANTHER" id="PTHR47967:SF79">
    <property type="entry name" value="ASPARTYL PROTEASE FAMILY PROTEIN"/>
    <property type="match status" value="1"/>
</dbReference>
<keyword evidence="6" id="KW-1185">Reference proteome</keyword>
<dbReference type="EMBL" id="GL348717">
    <property type="protein sequence ID" value="EFH53204.1"/>
    <property type="molecule type" value="Genomic_DNA"/>
</dbReference>
<dbReference type="GO" id="GO:0006508">
    <property type="term" value="P:proteolysis"/>
    <property type="evidence" value="ECO:0007669"/>
    <property type="project" value="UniProtKB-KW"/>
</dbReference>
<organism evidence="6">
    <name type="scientific">Arabidopsis lyrata subsp. lyrata</name>
    <name type="common">Lyre-leaved rock-cress</name>
    <dbReference type="NCBI Taxonomy" id="81972"/>
    <lineage>
        <taxon>Eukaryota</taxon>
        <taxon>Viridiplantae</taxon>
        <taxon>Streptophyta</taxon>
        <taxon>Embryophyta</taxon>
        <taxon>Tracheophyta</taxon>
        <taxon>Spermatophyta</taxon>
        <taxon>Magnoliopsida</taxon>
        <taxon>eudicotyledons</taxon>
        <taxon>Gunneridae</taxon>
        <taxon>Pentapetalae</taxon>
        <taxon>rosids</taxon>
        <taxon>malvids</taxon>
        <taxon>Brassicales</taxon>
        <taxon>Brassicaceae</taxon>
        <taxon>Camelineae</taxon>
        <taxon>Arabidopsis</taxon>
    </lineage>
</organism>
<dbReference type="STRING" id="81972.D7LQY9"/>
<dbReference type="Gene3D" id="2.40.70.10">
    <property type="entry name" value="Acid Proteases"/>
    <property type="match status" value="1"/>
</dbReference>
<dbReference type="Pfam" id="PF14543">
    <property type="entry name" value="TAXi_N"/>
    <property type="match status" value="1"/>
</dbReference>
<dbReference type="PROSITE" id="PS00141">
    <property type="entry name" value="ASP_PROTEASE"/>
    <property type="match status" value="1"/>
</dbReference>
<dbReference type="SUPFAM" id="SSF50630">
    <property type="entry name" value="Acid proteases"/>
    <property type="match status" value="1"/>
</dbReference>
<dbReference type="InterPro" id="IPR032861">
    <property type="entry name" value="TAXi_N"/>
</dbReference>
<evidence type="ECO:0000259" key="4">
    <source>
        <dbReference type="PROSITE" id="PS51767"/>
    </source>
</evidence>
<sequence>MEEDAIFDGGGEFVGGDLTGSIKWCWYNMLRRHNLVHVRHFVNSKNIINQTNYLRLFDSFSRSCSSLNPSFFEVILHLYTAIFCFSSTIANRENLTVELIHRDSPHSPLYNPHHTVSDGLNATFLRSISRSRRFNTKTDLQSGLISNGGEYLMSISIGTPPSKVLAIADTGSDLTWVQCKPYQQCYKQNSPLFDKKKSKEKEGEKP</sequence>
<dbReference type="HOGENOM" id="CLU_1333559_0_0_1"/>
<evidence type="ECO:0000256" key="1">
    <source>
        <dbReference type="ARBA" id="ARBA00007447"/>
    </source>
</evidence>
<dbReference type="MEROPS" id="A01.A16"/>
<dbReference type="InterPro" id="IPR033121">
    <property type="entry name" value="PEPTIDASE_A1"/>
</dbReference>
<dbReference type="AlphaFoldDB" id="D7LQY9"/>
<dbReference type="InterPro" id="IPR001969">
    <property type="entry name" value="Aspartic_peptidase_AS"/>
</dbReference>
<dbReference type="PROSITE" id="PS51767">
    <property type="entry name" value="PEPTIDASE_A1"/>
    <property type="match status" value="1"/>
</dbReference>
<protein>
    <submittedName>
        <fullName evidence="5">Predicted protein</fullName>
    </submittedName>
</protein>
<accession>D7LQY9</accession>
<gene>
    <name evidence="5" type="ORF">ARALYDRAFT_664400</name>
</gene>
<evidence type="ECO:0000256" key="2">
    <source>
        <dbReference type="ARBA" id="ARBA00022670"/>
    </source>
</evidence>
<dbReference type="GO" id="GO:0005576">
    <property type="term" value="C:extracellular region"/>
    <property type="evidence" value="ECO:0007669"/>
    <property type="project" value="TreeGrafter"/>
</dbReference>
<dbReference type="InterPro" id="IPR021109">
    <property type="entry name" value="Peptidase_aspartic_dom_sf"/>
</dbReference>
<feature type="domain" description="Peptidase A1" evidence="4">
    <location>
        <begin position="151"/>
        <end position="206"/>
    </location>
</feature>
<reference evidence="6" key="1">
    <citation type="journal article" date="2011" name="Nat. Genet.">
        <title>The Arabidopsis lyrata genome sequence and the basis of rapid genome size change.</title>
        <authorList>
            <person name="Hu T.T."/>
            <person name="Pattyn P."/>
            <person name="Bakker E.G."/>
            <person name="Cao J."/>
            <person name="Cheng J.-F."/>
            <person name="Clark R.M."/>
            <person name="Fahlgren N."/>
            <person name="Fawcett J.A."/>
            <person name="Grimwood J."/>
            <person name="Gundlach H."/>
            <person name="Haberer G."/>
            <person name="Hollister J.D."/>
            <person name="Ossowski S."/>
            <person name="Ottilar R.P."/>
            <person name="Salamov A.A."/>
            <person name="Schneeberger K."/>
            <person name="Spannagl M."/>
            <person name="Wang X."/>
            <person name="Yang L."/>
            <person name="Nasrallah M.E."/>
            <person name="Bergelson J."/>
            <person name="Carrington J.C."/>
            <person name="Gaut B.S."/>
            <person name="Schmutz J."/>
            <person name="Mayer K.F.X."/>
            <person name="Van de Peer Y."/>
            <person name="Grigoriev I.V."/>
            <person name="Nordborg M."/>
            <person name="Weigel D."/>
            <person name="Guo Y.-L."/>
        </authorList>
    </citation>
    <scope>NUCLEOTIDE SEQUENCE [LARGE SCALE GENOMIC DNA]</scope>
    <source>
        <strain evidence="6">cv. MN47</strain>
    </source>
</reference>
<name>D7LQY9_ARALL</name>
<dbReference type="InterPro" id="IPR051708">
    <property type="entry name" value="Plant_Aspart_Prot_A1"/>
</dbReference>
<dbReference type="Proteomes" id="UP000008694">
    <property type="component" value="Unassembled WGS sequence"/>
</dbReference>
<evidence type="ECO:0000313" key="5">
    <source>
        <dbReference type="EMBL" id="EFH53204.1"/>
    </source>
</evidence>
<dbReference type="Gramene" id="Al_scaffold_0005_435">
    <property type="protein sequence ID" value="Al_scaffold_0005_435"/>
    <property type="gene ID" value="Al_scaffold_0005_435"/>
</dbReference>
<dbReference type="PANTHER" id="PTHR47967">
    <property type="entry name" value="OS07G0603500 PROTEIN-RELATED"/>
    <property type="match status" value="1"/>
</dbReference>
<keyword evidence="3" id="KW-0378">Hydrolase</keyword>
<keyword evidence="2" id="KW-0645">Protease</keyword>
<comment type="similarity">
    <text evidence="1">Belongs to the peptidase A1 family.</text>
</comment>
<proteinExistence type="inferred from homology"/>
<dbReference type="eggNOG" id="KOG1339">
    <property type="taxonomic scope" value="Eukaryota"/>
</dbReference>
<dbReference type="GO" id="GO:0004190">
    <property type="term" value="F:aspartic-type endopeptidase activity"/>
    <property type="evidence" value="ECO:0007669"/>
    <property type="project" value="InterPro"/>
</dbReference>
<evidence type="ECO:0000313" key="6">
    <source>
        <dbReference type="Proteomes" id="UP000008694"/>
    </source>
</evidence>